<dbReference type="GO" id="GO:0006790">
    <property type="term" value="P:sulfur compound metabolic process"/>
    <property type="evidence" value="ECO:0007669"/>
    <property type="project" value="TreeGrafter"/>
</dbReference>
<dbReference type="Gene3D" id="3.40.50.300">
    <property type="entry name" value="P-loop containing nucleotide triphosphate hydrolases"/>
    <property type="match status" value="1"/>
</dbReference>
<dbReference type="SUPFAM" id="SSF52540">
    <property type="entry name" value="P-loop containing nucleoside triphosphate hydrolases"/>
    <property type="match status" value="1"/>
</dbReference>
<organism evidence="2">
    <name type="scientific">Vibrio sp. HB236076</name>
    <dbReference type="NCBI Taxonomy" id="3232307"/>
    <lineage>
        <taxon>Bacteria</taxon>
        <taxon>Pseudomonadati</taxon>
        <taxon>Pseudomonadota</taxon>
        <taxon>Gammaproteobacteria</taxon>
        <taxon>Vibrionales</taxon>
        <taxon>Vibrionaceae</taxon>
        <taxon>Vibrio</taxon>
    </lineage>
</organism>
<gene>
    <name evidence="2" type="ORF">AB0763_12015</name>
</gene>
<dbReference type="InterPro" id="IPR027417">
    <property type="entry name" value="P-loop_NTPase"/>
</dbReference>
<dbReference type="Pfam" id="PF00685">
    <property type="entry name" value="Sulfotransfer_1"/>
    <property type="match status" value="1"/>
</dbReference>
<accession>A0AB39HBQ0</accession>
<dbReference type="RefSeq" id="WP_306102008.1">
    <property type="nucleotide sequence ID" value="NZ_CP162601.1"/>
</dbReference>
<protein>
    <submittedName>
        <fullName evidence="2">Sulfotransferase</fullName>
        <ecNumber evidence="2">2.8.2.-</ecNumber>
    </submittedName>
</protein>
<evidence type="ECO:0000259" key="1">
    <source>
        <dbReference type="Pfam" id="PF00685"/>
    </source>
</evidence>
<evidence type="ECO:0000313" key="2">
    <source>
        <dbReference type="EMBL" id="XDK24877.1"/>
    </source>
</evidence>
<dbReference type="PANTHER" id="PTHR10704:SF44">
    <property type="entry name" value="LD35051P-RELATED"/>
    <property type="match status" value="1"/>
</dbReference>
<dbReference type="AlphaFoldDB" id="A0AB39HBQ0"/>
<proteinExistence type="predicted"/>
<dbReference type="GO" id="GO:0006044">
    <property type="term" value="P:N-acetylglucosamine metabolic process"/>
    <property type="evidence" value="ECO:0007669"/>
    <property type="project" value="TreeGrafter"/>
</dbReference>
<keyword evidence="2" id="KW-0808">Transferase</keyword>
<dbReference type="EMBL" id="CP162601">
    <property type="protein sequence ID" value="XDK24877.1"/>
    <property type="molecule type" value="Genomic_DNA"/>
</dbReference>
<dbReference type="PANTHER" id="PTHR10704">
    <property type="entry name" value="CARBOHYDRATE SULFOTRANSFERASE"/>
    <property type="match status" value="1"/>
</dbReference>
<feature type="domain" description="Sulfotransferase" evidence="1">
    <location>
        <begin position="2"/>
        <end position="249"/>
    </location>
</feature>
<dbReference type="EC" id="2.8.2.-" evidence="2"/>
<reference evidence="2" key="1">
    <citation type="submission" date="2024-07" db="EMBL/GenBank/DDBJ databases">
        <title>Genome Analysis of a Potential Novel Vibrio Species Secreting pH- and Thermo-stable Alginate Lyase and its Application in Producing Alginate Oligosaccharides.</title>
        <authorList>
            <person name="Huang H."/>
            <person name="Bao K."/>
        </authorList>
    </citation>
    <scope>NUCLEOTIDE SEQUENCE</scope>
    <source>
        <strain evidence="2">HB236076</strain>
    </source>
</reference>
<dbReference type="KEGG" id="vih:AB0763_12015"/>
<dbReference type="InterPro" id="IPR000863">
    <property type="entry name" value="Sulfotransferase_dom"/>
</dbReference>
<name>A0AB39HBQ0_9VIBR</name>
<sequence length="311" mass="36565">MDLFLTGMMRSGTTLLQKSLDQHPELNVSYQNKTSLFLNEVKSFHENLGINKYHLLSHYSPNEHYNLENITKWLNKNNFLDSLKTSDFDKKNGLKEVLAEEFLPYLTEKNIKCINIIRDPRDVLSSMSFGNGFEHTGLERPILFDLKNWRKSVLISQYLKDNKNLLTIKMEDLLLDPKDSLEKIYSFLDIEKLPFEILIKKLNEQEWKSNSSFGQKKAFDSSVIGNYKKVLPIKVREYVEAICFKEMEAMEYKTSKLDSKEKIILEFTEPFEIKRKEFKSNYTSSKENIQYELNRSTLPLDKTINRELLGL</sequence>
<dbReference type="InterPro" id="IPR051135">
    <property type="entry name" value="Gal/GlcNAc/GalNAc_ST"/>
</dbReference>
<dbReference type="GO" id="GO:0001517">
    <property type="term" value="F:N-acetylglucosamine 6-O-sulfotransferase activity"/>
    <property type="evidence" value="ECO:0007669"/>
    <property type="project" value="TreeGrafter"/>
</dbReference>